<feature type="domain" description="4-oxalocrotonate tautomerase-like" evidence="3">
    <location>
        <begin position="91"/>
        <end position="142"/>
    </location>
</feature>
<reference evidence="4 5" key="1">
    <citation type="journal article" date="2015" name="Genome Announc.">
        <title>Next-Generation Whole-Genome Sequencing of Eight Strains of Bacillus cereus, Isolated from Food.</title>
        <authorList>
            <person name="Krawczyk A.O."/>
            <person name="de Jong A."/>
            <person name="Eijlander R.T."/>
            <person name="Berendsen E.M."/>
            <person name="Holsappel S."/>
            <person name="Wells-Bennik M.H."/>
            <person name="Kuipers O.P."/>
        </authorList>
    </citation>
    <scope>NUCLEOTIDE SEQUENCE [LARGE SCALE GENOMIC DNA]</scope>
    <source>
        <strain evidence="4 5">B4147</strain>
    </source>
</reference>
<comment type="similarity">
    <text evidence="1">Belongs to the 4-oxalocrotonate tautomerase family.</text>
</comment>
<keyword evidence="2" id="KW-0413">Isomerase</keyword>
<evidence type="ECO:0000259" key="3">
    <source>
        <dbReference type="Pfam" id="PF01361"/>
    </source>
</evidence>
<dbReference type="EMBL" id="LCYN01000004">
    <property type="protein sequence ID" value="KKZ99142.1"/>
    <property type="molecule type" value="Genomic_DNA"/>
</dbReference>
<evidence type="ECO:0000313" key="4">
    <source>
        <dbReference type="EMBL" id="KKZ99142.1"/>
    </source>
</evidence>
<evidence type="ECO:0000256" key="1">
    <source>
        <dbReference type="ARBA" id="ARBA00006723"/>
    </source>
</evidence>
<gene>
    <name evidence="4" type="ORF">B4147_3726</name>
</gene>
<dbReference type="Gene3D" id="3.30.429.10">
    <property type="entry name" value="Macrophage Migration Inhibitory Factor"/>
    <property type="match status" value="2"/>
</dbReference>
<dbReference type="InterPro" id="IPR004370">
    <property type="entry name" value="4-OT-like_dom"/>
</dbReference>
<dbReference type="RefSeq" id="WP_046957897.1">
    <property type="nucleotide sequence ID" value="NZ_JBCNBH010000024.1"/>
</dbReference>
<dbReference type="SUPFAM" id="SSF55331">
    <property type="entry name" value="Tautomerase/MIF"/>
    <property type="match status" value="2"/>
</dbReference>
<dbReference type="InterPro" id="IPR014347">
    <property type="entry name" value="Tautomerase/MIF_sf"/>
</dbReference>
<dbReference type="PANTHER" id="PTHR35530">
    <property type="entry name" value="TAUTOMERASE-RELATED"/>
    <property type="match status" value="1"/>
</dbReference>
<organism evidence="4 5">
    <name type="scientific">Bacillus wiedmannii</name>
    <dbReference type="NCBI Taxonomy" id="1890302"/>
    <lineage>
        <taxon>Bacteria</taxon>
        <taxon>Bacillati</taxon>
        <taxon>Bacillota</taxon>
        <taxon>Bacilli</taxon>
        <taxon>Bacillales</taxon>
        <taxon>Bacillaceae</taxon>
        <taxon>Bacillus</taxon>
        <taxon>Bacillus cereus group</taxon>
    </lineage>
</organism>
<protein>
    <recommendedName>
        <fullName evidence="3">4-oxalocrotonate tautomerase-like domain-containing protein</fullName>
    </recommendedName>
</protein>
<dbReference type="GO" id="GO:0016853">
    <property type="term" value="F:isomerase activity"/>
    <property type="evidence" value="ECO:0007669"/>
    <property type="project" value="UniProtKB-KW"/>
</dbReference>
<name>A0A0G8CH90_9BACI</name>
<dbReference type="PATRIC" id="fig|1396.433.peg.2606"/>
<proteinExistence type="inferred from homology"/>
<dbReference type="Pfam" id="PF01361">
    <property type="entry name" value="Tautomerase"/>
    <property type="match status" value="2"/>
</dbReference>
<reference evidence="5" key="2">
    <citation type="submission" date="2015-04" db="EMBL/GenBank/DDBJ databases">
        <title>Draft Genome Sequences of Eight Spore-Forming Food Isolates of Bacillus cereus Genome sequencing.</title>
        <authorList>
            <person name="Krawcyk A.O."/>
            <person name="de Jong A."/>
            <person name="Eijlander R.T."/>
            <person name="Berendsen E.M."/>
            <person name="Holsappel S."/>
            <person name="Wells-Bennik M."/>
            <person name="Kuipers O.P."/>
        </authorList>
    </citation>
    <scope>NUCLEOTIDE SEQUENCE [LARGE SCALE GENOMIC DNA]</scope>
    <source>
        <strain evidence="5">B4147</strain>
    </source>
</reference>
<feature type="domain" description="4-oxalocrotonate tautomerase-like" evidence="3">
    <location>
        <begin position="10"/>
        <end position="60"/>
    </location>
</feature>
<evidence type="ECO:0000313" key="5">
    <source>
        <dbReference type="Proteomes" id="UP000035350"/>
    </source>
</evidence>
<sequence length="157" mass="17969">MPLIELNTWPTMSIEEKKEFVYEVTELTIKRLKIVPDKIQVLITELEKENWGKAGAVASDATFAEKSRVSNWETKESYDTRDRNVDGMAIIKIDIWNTFDQDTKDKWVNELTQVTSKYTHAPLDKVLILIREMIPGNWGGSGVTGVNADFLSKSRTF</sequence>
<dbReference type="Proteomes" id="UP000035350">
    <property type="component" value="Unassembled WGS sequence"/>
</dbReference>
<dbReference type="PANTHER" id="PTHR35530:SF1">
    <property type="entry name" value="2-HYDROXYMUCONATE TAUTOMERASE"/>
    <property type="match status" value="1"/>
</dbReference>
<evidence type="ECO:0000256" key="2">
    <source>
        <dbReference type="ARBA" id="ARBA00023235"/>
    </source>
</evidence>
<accession>A0A0G8CH90</accession>
<comment type="caution">
    <text evidence="4">The sequence shown here is derived from an EMBL/GenBank/DDBJ whole genome shotgun (WGS) entry which is preliminary data.</text>
</comment>
<dbReference type="AlphaFoldDB" id="A0A0G8CH90"/>